<dbReference type="Proteomes" id="UP000179797">
    <property type="component" value="Unassembled WGS sequence"/>
</dbReference>
<evidence type="ECO:0000313" key="1">
    <source>
        <dbReference type="EMBL" id="OHX67163.1"/>
    </source>
</evidence>
<protein>
    <recommendedName>
        <fullName evidence="3">DUF2490 domain-containing protein</fullName>
    </recommendedName>
</protein>
<dbReference type="EMBL" id="JRYR02000001">
    <property type="protein sequence ID" value="OHX67163.1"/>
    <property type="molecule type" value="Genomic_DNA"/>
</dbReference>
<dbReference type="OrthoDB" id="1118734at2"/>
<dbReference type="Pfam" id="PF10677">
    <property type="entry name" value="DUF2490"/>
    <property type="match status" value="1"/>
</dbReference>
<reference evidence="1 2" key="1">
    <citation type="journal article" date="2012" name="Int. J. Syst. Evol. Microbiol.">
        <title>Flammeovirga pacifica sp. nov., isolated from deep-sea sediment.</title>
        <authorList>
            <person name="Xu H."/>
            <person name="Fu Y."/>
            <person name="Yang N."/>
            <person name="Ding Z."/>
            <person name="Lai Q."/>
            <person name="Zeng R."/>
        </authorList>
    </citation>
    <scope>NUCLEOTIDE SEQUENCE [LARGE SCALE GENOMIC DNA]</scope>
    <source>
        <strain evidence="2">DSM 24597 / LMG 26175 / WPAGA1</strain>
    </source>
</reference>
<keyword evidence="2" id="KW-1185">Reference proteome</keyword>
<proteinExistence type="predicted"/>
<accession>A0A1S1Z1W1</accession>
<dbReference type="AlphaFoldDB" id="A0A1S1Z1W1"/>
<gene>
    <name evidence="1" type="ORF">NH26_12855</name>
</gene>
<dbReference type="InterPro" id="IPR019619">
    <property type="entry name" value="DUF2490"/>
</dbReference>
<name>A0A1S1Z1W1_FLAPC</name>
<dbReference type="STRING" id="915059.NH26_12855"/>
<evidence type="ECO:0000313" key="2">
    <source>
        <dbReference type="Proteomes" id="UP000179797"/>
    </source>
</evidence>
<dbReference type="RefSeq" id="WP_044225789.1">
    <property type="nucleotide sequence ID" value="NZ_JRYR02000001.1"/>
</dbReference>
<organism evidence="1 2">
    <name type="scientific">Flammeovirga pacifica</name>
    <dbReference type="NCBI Taxonomy" id="915059"/>
    <lineage>
        <taxon>Bacteria</taxon>
        <taxon>Pseudomonadati</taxon>
        <taxon>Bacteroidota</taxon>
        <taxon>Cytophagia</taxon>
        <taxon>Cytophagales</taxon>
        <taxon>Flammeovirgaceae</taxon>
        <taxon>Flammeovirga</taxon>
    </lineage>
</organism>
<comment type="caution">
    <text evidence="1">The sequence shown here is derived from an EMBL/GenBank/DDBJ whole genome shotgun (WGS) entry which is preliminary data.</text>
</comment>
<evidence type="ECO:0008006" key="3">
    <source>
        <dbReference type="Google" id="ProtNLM"/>
    </source>
</evidence>
<sequence length="217" mass="25855">MKPTIFSFTIVLLLLGSTSIYGQDQIAWFHYFNKMNLSYKYSIDTDIGYRNDFQSMERWQIRTGLKYNLNEDFNIRAGIMHVQGTHADNELRLYQDFLHKTTFSDFHFSHRLRFEEQFFPMINQRNYRVRYNPMVKFSTGIGAVTLGIEPFINLNPLKISSNRIYLGITRYTFKNTLVTLQYIREGSYANSEMNRLNSSHMIRIKIDHTINPIRFKK</sequence>